<proteinExistence type="inferred from homology"/>
<accession>A0A4R5AKF6</accession>
<dbReference type="OrthoDB" id="3214641at2"/>
<evidence type="ECO:0000313" key="3">
    <source>
        <dbReference type="EMBL" id="TDD72305.1"/>
    </source>
</evidence>
<gene>
    <name evidence="3" type="ORF">E1262_03060</name>
</gene>
<keyword evidence="4" id="KW-1185">Reference proteome</keyword>
<dbReference type="InterPro" id="IPR010273">
    <property type="entry name" value="DUF881"/>
</dbReference>
<dbReference type="Gene3D" id="3.30.70.1880">
    <property type="entry name" value="Protein of unknown function DUF881"/>
    <property type="match status" value="1"/>
</dbReference>
<feature type="coiled-coil region" evidence="2">
    <location>
        <begin position="55"/>
        <end position="82"/>
    </location>
</feature>
<evidence type="ECO:0000256" key="1">
    <source>
        <dbReference type="ARBA" id="ARBA00009108"/>
    </source>
</evidence>
<name>A0A4R5AKF6_9ACTN</name>
<organism evidence="3 4">
    <name type="scientific">Jiangella aurantiaca</name>
    <dbReference type="NCBI Taxonomy" id="2530373"/>
    <lineage>
        <taxon>Bacteria</taxon>
        <taxon>Bacillati</taxon>
        <taxon>Actinomycetota</taxon>
        <taxon>Actinomycetes</taxon>
        <taxon>Jiangellales</taxon>
        <taxon>Jiangellaceae</taxon>
        <taxon>Jiangella</taxon>
    </lineage>
</organism>
<protein>
    <submittedName>
        <fullName evidence="3">DUF881 domain-containing protein</fullName>
    </submittedName>
</protein>
<dbReference type="Proteomes" id="UP000295217">
    <property type="component" value="Unassembled WGS sequence"/>
</dbReference>
<dbReference type="EMBL" id="SMLB01000003">
    <property type="protein sequence ID" value="TDD72305.1"/>
    <property type="molecule type" value="Genomic_DNA"/>
</dbReference>
<dbReference type="PANTHER" id="PTHR37313:SF4">
    <property type="entry name" value="CONSERVED MEMBRANE PROTEIN-RELATED"/>
    <property type="match status" value="1"/>
</dbReference>
<comment type="similarity">
    <text evidence="1">Belongs to the UPF0749 family.</text>
</comment>
<sequence>MEVDTISRSSDYPRAWRFLAPVVLAGCGVLLITSAKAADGDDLRGSDVIAFSDLVRAEEQRVQELHARIDELSSDIDDLTAGQGTSESAEVDRHTEELMPEAGLTPVQGPGLTVTLDDAPLPNNLGEDSELNTEDFLVHQQDLEGVINALWAGGAEAMTVMDQRIVSTSTVQCEGPVLLLNGRTFYPPYTVSAIGDADAMRDALDTSPAVREYRAWADRIGLHYGVTGEQNITMPAFTGTVQGGKTS</sequence>
<comment type="caution">
    <text evidence="3">The sequence shown here is derived from an EMBL/GenBank/DDBJ whole genome shotgun (WGS) entry which is preliminary data.</text>
</comment>
<dbReference type="AlphaFoldDB" id="A0A4R5AKF6"/>
<dbReference type="Pfam" id="PF05949">
    <property type="entry name" value="DUF881"/>
    <property type="match status" value="1"/>
</dbReference>
<evidence type="ECO:0000256" key="2">
    <source>
        <dbReference type="SAM" id="Coils"/>
    </source>
</evidence>
<reference evidence="3 4" key="1">
    <citation type="submission" date="2019-02" db="EMBL/GenBank/DDBJ databases">
        <title>Draft genome sequences of novel Actinobacteria.</title>
        <authorList>
            <person name="Sahin N."/>
            <person name="Ay H."/>
            <person name="Saygin H."/>
        </authorList>
    </citation>
    <scope>NUCLEOTIDE SEQUENCE [LARGE SCALE GENOMIC DNA]</scope>
    <source>
        <strain evidence="3 4">8K307</strain>
    </source>
</reference>
<evidence type="ECO:0000313" key="4">
    <source>
        <dbReference type="Proteomes" id="UP000295217"/>
    </source>
</evidence>
<dbReference type="GO" id="GO:0005886">
    <property type="term" value="C:plasma membrane"/>
    <property type="evidence" value="ECO:0007669"/>
    <property type="project" value="TreeGrafter"/>
</dbReference>
<dbReference type="PANTHER" id="PTHR37313">
    <property type="entry name" value="UPF0749 PROTEIN RV1825"/>
    <property type="match status" value="1"/>
</dbReference>
<keyword evidence="2" id="KW-0175">Coiled coil</keyword>